<proteinExistence type="predicted"/>
<evidence type="ECO:0000313" key="3">
    <source>
        <dbReference type="Proteomes" id="UP000430146"/>
    </source>
</evidence>
<dbReference type="Pfam" id="PF01796">
    <property type="entry name" value="OB_ChsH2_C"/>
    <property type="match status" value="1"/>
</dbReference>
<reference evidence="2 3" key="1">
    <citation type="submission" date="2019-11" db="EMBL/GenBank/DDBJ databases">
        <authorList>
            <person name="Holert J."/>
        </authorList>
    </citation>
    <scope>NUCLEOTIDE SEQUENCE [LARGE SCALE GENOMIC DNA]</scope>
    <source>
        <strain evidence="2">BC8_1</strain>
    </source>
</reference>
<evidence type="ECO:0000259" key="1">
    <source>
        <dbReference type="Pfam" id="PF01796"/>
    </source>
</evidence>
<feature type="domain" description="ChsH2 C-terminal OB-fold" evidence="1">
    <location>
        <begin position="284"/>
        <end position="339"/>
    </location>
</feature>
<gene>
    <name evidence="2" type="ORF">AELLOGFF_02530</name>
</gene>
<sequence length="381" mass="39022">MAVAAGRSADPGATAQRVVVVSRDLPLLEGGNGAVLLAGLSLAADIAVTEVLGGAPATLDEILAAAPGTMVIGVDDSAGSGGAGATLIGDDGANVTLTGRQNRSLPVVVRRQDGARHDYGDARLQREVGVRATLARLGLQAATDVVALAGLTAKQLTGDSAGVAELPTASAGSLMRVLIAAIEHSSSGTVLGVEQSSATAAQLSPGQTRIRRDEAQARALPPMTLTKGTGIPISLAAYARAFDAKLRWEGAIFDEKPGIDSEPQFPPRLRVGSDGVLAASYRMQPLPRTGTVYTHTTIALPVPDLHSPYSLAVVQLDDSPVRVLLKVTGVAAGEVKMGQSGSIVLRRIATRGGVPDYGHAFLPSPRRPSPGVTTDEVRNIA</sequence>
<dbReference type="AlphaFoldDB" id="A0A5S9NHS5"/>
<dbReference type="SUPFAM" id="SSF50249">
    <property type="entry name" value="Nucleic acid-binding proteins"/>
    <property type="match status" value="1"/>
</dbReference>
<dbReference type="InterPro" id="IPR002878">
    <property type="entry name" value="ChsH2_C"/>
</dbReference>
<evidence type="ECO:0000313" key="2">
    <source>
        <dbReference type="EMBL" id="CAA0089334.1"/>
    </source>
</evidence>
<dbReference type="InterPro" id="IPR012340">
    <property type="entry name" value="NA-bd_OB-fold"/>
</dbReference>
<accession>A0A5S9NHS5</accession>
<organism evidence="2 3">
    <name type="scientific">Mycolicibacterium vanbaalenii</name>
    <name type="common">Mycobacterium vanbaalenii</name>
    <dbReference type="NCBI Taxonomy" id="110539"/>
    <lineage>
        <taxon>Bacteria</taxon>
        <taxon>Bacillati</taxon>
        <taxon>Actinomycetota</taxon>
        <taxon>Actinomycetes</taxon>
        <taxon>Mycobacteriales</taxon>
        <taxon>Mycobacteriaceae</taxon>
        <taxon>Mycolicibacterium</taxon>
    </lineage>
</organism>
<protein>
    <recommendedName>
        <fullName evidence="1">ChsH2 C-terminal OB-fold domain-containing protein</fullName>
    </recommendedName>
</protein>
<keyword evidence="3" id="KW-1185">Reference proteome</keyword>
<dbReference type="EMBL" id="CACSIP010000002">
    <property type="protein sequence ID" value="CAA0089334.1"/>
    <property type="molecule type" value="Genomic_DNA"/>
</dbReference>
<dbReference type="Proteomes" id="UP000430146">
    <property type="component" value="Unassembled WGS sequence"/>
</dbReference>
<name>A0A5S9NHS5_MYCVN</name>